<evidence type="ECO:0000259" key="3">
    <source>
        <dbReference type="Pfam" id="PF23409"/>
    </source>
</evidence>
<dbReference type="Pfam" id="PF23409">
    <property type="entry name" value="Beta-prop_EML"/>
    <property type="match status" value="1"/>
</dbReference>
<dbReference type="EMBL" id="JADGJH010006179">
    <property type="protein sequence ID" value="KAJ3077940.1"/>
    <property type="molecule type" value="Genomic_DNA"/>
</dbReference>
<dbReference type="GO" id="GO:0008017">
    <property type="term" value="F:microtubule binding"/>
    <property type="evidence" value="ECO:0007669"/>
    <property type="project" value="TreeGrafter"/>
</dbReference>
<accession>A0AAD5XAK1</accession>
<gene>
    <name evidence="4" type="ORF">HK100_010870</name>
</gene>
<dbReference type="InterPro" id="IPR050630">
    <property type="entry name" value="WD_repeat_EMAP"/>
</dbReference>
<dbReference type="AlphaFoldDB" id="A0AAD5XAK1"/>
<keyword evidence="1" id="KW-0853">WD repeat</keyword>
<feature type="domain" description="EML-like first beta-propeller" evidence="3">
    <location>
        <begin position="8"/>
        <end position="260"/>
    </location>
</feature>
<name>A0AAD5XAK1_9FUNG</name>
<evidence type="ECO:0000313" key="5">
    <source>
        <dbReference type="Proteomes" id="UP001211907"/>
    </source>
</evidence>
<proteinExistence type="predicted"/>
<protein>
    <recommendedName>
        <fullName evidence="3">EML-like first beta-propeller domain-containing protein</fullName>
    </recommendedName>
</protein>
<evidence type="ECO:0000313" key="4">
    <source>
        <dbReference type="EMBL" id="KAJ3077940.1"/>
    </source>
</evidence>
<dbReference type="InterPro" id="IPR001680">
    <property type="entry name" value="WD40_rpt"/>
</dbReference>
<comment type="caution">
    <text evidence="4">The sequence shown here is derived from an EMBL/GenBank/DDBJ whole genome shotgun (WGS) entry which is preliminary data.</text>
</comment>
<dbReference type="PANTHER" id="PTHR13720:SF33">
    <property type="entry name" value="HELP DOMAIN-CONTAINING PROTEIN"/>
    <property type="match status" value="1"/>
</dbReference>
<dbReference type="Gene3D" id="2.130.10.10">
    <property type="entry name" value="YVTN repeat-like/Quinoprotein amine dehydrogenase"/>
    <property type="match status" value="1"/>
</dbReference>
<dbReference type="InterPro" id="IPR015943">
    <property type="entry name" value="WD40/YVTN_repeat-like_dom_sf"/>
</dbReference>
<dbReference type="PANTHER" id="PTHR13720">
    <property type="entry name" value="WD-40 REPEAT PROTEIN"/>
    <property type="match status" value="1"/>
</dbReference>
<dbReference type="Proteomes" id="UP001211907">
    <property type="component" value="Unassembled WGS sequence"/>
</dbReference>
<evidence type="ECO:0000256" key="2">
    <source>
        <dbReference type="ARBA" id="ARBA00022737"/>
    </source>
</evidence>
<dbReference type="SUPFAM" id="SSF50978">
    <property type="entry name" value="WD40 repeat-like"/>
    <property type="match status" value="1"/>
</dbReference>
<evidence type="ECO:0000256" key="1">
    <source>
        <dbReference type="ARBA" id="ARBA00022574"/>
    </source>
</evidence>
<keyword evidence="2" id="KW-0677">Repeat</keyword>
<keyword evidence="5" id="KW-1185">Reference proteome</keyword>
<dbReference type="SMART" id="SM00320">
    <property type="entry name" value="WD40"/>
    <property type="match status" value="4"/>
</dbReference>
<feature type="non-terminal residue" evidence="4">
    <location>
        <position position="293"/>
    </location>
</feature>
<dbReference type="InterPro" id="IPR055439">
    <property type="entry name" value="Beta-prop_EML_1st"/>
</dbReference>
<sequence>MNLETRSQKFFHGRHKQEIATLSLHPTKKLVVTGDTITTDDGTYLYVWDPKAPDDVQRQVQILVGQKRLARGVADVQFSSCGKYIAAVSMDDDHHIYFYHWQKAGKFLTKEKSGTNTVFGVIFNPFSDLCDFVTFGAKHLTFWNYDSSVNKLSHRRGDFAGQESFSILSGCFLPDSHLVTGTHKGHILLWSKSQVVRVINEVHEGPVFSVVFNVELGVISGGGDGLLVQMNKSCEVEKRIQTPAGIRSIDINRKGNLLIGFDGSELAELTEFKTAKNFEQCGYKLHICGHSVS</sequence>
<dbReference type="InterPro" id="IPR036322">
    <property type="entry name" value="WD40_repeat_dom_sf"/>
</dbReference>
<reference evidence="4" key="1">
    <citation type="submission" date="2020-05" db="EMBL/GenBank/DDBJ databases">
        <title>Phylogenomic resolution of chytrid fungi.</title>
        <authorList>
            <person name="Stajich J.E."/>
            <person name="Amses K."/>
            <person name="Simmons R."/>
            <person name="Seto K."/>
            <person name="Myers J."/>
            <person name="Bonds A."/>
            <person name="Quandt C.A."/>
            <person name="Barry K."/>
            <person name="Liu P."/>
            <person name="Grigoriev I."/>
            <person name="Longcore J.E."/>
            <person name="James T.Y."/>
        </authorList>
    </citation>
    <scope>NUCLEOTIDE SEQUENCE</scope>
    <source>
        <strain evidence="4">JEL0513</strain>
    </source>
</reference>
<organism evidence="4 5">
    <name type="scientific">Physocladia obscura</name>
    <dbReference type="NCBI Taxonomy" id="109957"/>
    <lineage>
        <taxon>Eukaryota</taxon>
        <taxon>Fungi</taxon>
        <taxon>Fungi incertae sedis</taxon>
        <taxon>Chytridiomycota</taxon>
        <taxon>Chytridiomycota incertae sedis</taxon>
        <taxon>Chytridiomycetes</taxon>
        <taxon>Chytridiales</taxon>
        <taxon>Chytriomycetaceae</taxon>
        <taxon>Physocladia</taxon>
    </lineage>
</organism>